<dbReference type="InterPro" id="IPR036689">
    <property type="entry name" value="ESAT-6-like_sf"/>
</dbReference>
<proteinExistence type="predicted"/>
<name>A0A231H5A0_9NOCA</name>
<protein>
    <recommendedName>
        <fullName evidence="3">ESX-1 secretion-associated protein</fullName>
    </recommendedName>
</protein>
<keyword evidence="2" id="KW-1185">Reference proteome</keyword>
<evidence type="ECO:0000313" key="2">
    <source>
        <dbReference type="Proteomes" id="UP000215506"/>
    </source>
</evidence>
<evidence type="ECO:0008006" key="3">
    <source>
        <dbReference type="Google" id="ProtNLM"/>
    </source>
</evidence>
<dbReference type="RefSeq" id="WP_051043262.1">
    <property type="nucleotide sequence ID" value="NZ_JAAXOR010000004.1"/>
</dbReference>
<comment type="caution">
    <text evidence="1">The sequence shown here is derived from an EMBL/GenBank/DDBJ whole genome shotgun (WGS) entry which is preliminary data.</text>
</comment>
<sequence>MAGPNDPPANAMKIDPAALQSFAKTLRDESDAIGKLDSGLAGAAGALPGTGWDAACTGAKDSVENALKRIGSRVTHIADTVEQAGKVIIDTDQQLRDDLNKIGIRA</sequence>
<dbReference type="EMBL" id="NGAF01000008">
    <property type="protein sequence ID" value="OXR43906.1"/>
    <property type="molecule type" value="Genomic_DNA"/>
</dbReference>
<organism evidence="1 2">
    <name type="scientific">Nocardia cerradoensis</name>
    <dbReference type="NCBI Taxonomy" id="85688"/>
    <lineage>
        <taxon>Bacteria</taxon>
        <taxon>Bacillati</taxon>
        <taxon>Actinomycetota</taxon>
        <taxon>Actinomycetes</taxon>
        <taxon>Mycobacteriales</taxon>
        <taxon>Nocardiaceae</taxon>
        <taxon>Nocardia</taxon>
    </lineage>
</organism>
<gene>
    <name evidence="1" type="ORF">B7C42_04145</name>
</gene>
<dbReference type="Gene3D" id="1.10.287.1060">
    <property type="entry name" value="ESAT-6-like"/>
    <property type="match status" value="1"/>
</dbReference>
<accession>A0A231H5A0</accession>
<evidence type="ECO:0000313" key="1">
    <source>
        <dbReference type="EMBL" id="OXR43906.1"/>
    </source>
</evidence>
<reference evidence="1 2" key="1">
    <citation type="submission" date="2017-07" db="EMBL/GenBank/DDBJ databases">
        <title>First draft Genome Sequence of Nocardia cerradoensis isolated from human infection.</title>
        <authorList>
            <person name="Carrasco G."/>
        </authorList>
    </citation>
    <scope>NUCLEOTIDE SEQUENCE [LARGE SCALE GENOMIC DNA]</scope>
    <source>
        <strain evidence="1 2">CNM20130759</strain>
    </source>
</reference>
<dbReference type="Proteomes" id="UP000215506">
    <property type="component" value="Unassembled WGS sequence"/>
</dbReference>
<dbReference type="SUPFAM" id="SSF140453">
    <property type="entry name" value="EsxAB dimer-like"/>
    <property type="match status" value="1"/>
</dbReference>
<dbReference type="AlphaFoldDB" id="A0A231H5A0"/>